<accession>A0A3R9EKP3</accession>
<keyword evidence="3" id="KW-1185">Reference proteome</keyword>
<name>A0A3R9EKP3_9PSEU</name>
<comment type="caution">
    <text evidence="2">The sequence shown here is derived from an EMBL/GenBank/DDBJ whole genome shotgun (WGS) entry which is preliminary data.</text>
</comment>
<gene>
    <name evidence="2" type="ORF">EIY87_41290</name>
</gene>
<organism evidence="2 3">
    <name type="scientific">Amycolatopsis eburnea</name>
    <dbReference type="NCBI Taxonomy" id="2267691"/>
    <lineage>
        <taxon>Bacteria</taxon>
        <taxon>Bacillati</taxon>
        <taxon>Actinomycetota</taxon>
        <taxon>Actinomycetes</taxon>
        <taxon>Pseudonocardiales</taxon>
        <taxon>Pseudonocardiaceae</taxon>
        <taxon>Amycolatopsis</taxon>
    </lineage>
</organism>
<dbReference type="RefSeq" id="WP_125315405.1">
    <property type="nucleotide sequence ID" value="NZ_RSEC01000061.1"/>
</dbReference>
<reference evidence="2 3" key="1">
    <citation type="submission" date="2018-12" db="EMBL/GenBank/DDBJ databases">
        <title>Amycolatopsis eburnea sp. nov. actinomycete associate with arbuscular mycorrhiza fungal spore.</title>
        <authorList>
            <person name="Lumyong S."/>
            <person name="Chaiya L."/>
        </authorList>
    </citation>
    <scope>NUCLEOTIDE SEQUENCE [LARGE SCALE GENOMIC DNA]</scope>
    <source>
        <strain evidence="2 3">GLM-1</strain>
    </source>
</reference>
<protein>
    <recommendedName>
        <fullName evidence="4">SH3b domain-containing protein</fullName>
    </recommendedName>
</protein>
<dbReference type="OrthoDB" id="2607492at2"/>
<dbReference type="AlphaFoldDB" id="A0A3R9EKP3"/>
<feature type="chain" id="PRO_5018732053" description="SH3b domain-containing protein" evidence="1">
    <location>
        <begin position="30"/>
        <end position="256"/>
    </location>
</feature>
<keyword evidence="1" id="KW-0732">Signal</keyword>
<dbReference type="Proteomes" id="UP000267081">
    <property type="component" value="Unassembled WGS sequence"/>
</dbReference>
<evidence type="ECO:0000256" key="1">
    <source>
        <dbReference type="SAM" id="SignalP"/>
    </source>
</evidence>
<dbReference type="EMBL" id="RSEC01000061">
    <property type="protein sequence ID" value="RSD09470.1"/>
    <property type="molecule type" value="Genomic_DNA"/>
</dbReference>
<sequence length="256" mass="26571">MRIRIGKRTAAVVGTAAAIVLAGATPALAATGTVHTDSGAPLTVRSAPSTGATSTGTIADGTAVTIDCQTTGETVTGKYGTSNIWDHVPGGYITDTYVYTGSDGRIAPDCTDVPTPPATACSTSGLNDPNTCAQAVTKAKSRIHTNYDASYDGWCDRINAQNYGFSASGSTTAYVHWTQIPSTYKHANSTDVPAGGLAFFSNGGAGHTMISIGGGYFLSNDIHGAGTYTQTTISEIKSRWGQTYLGWAQPWFKVNH</sequence>
<feature type="signal peptide" evidence="1">
    <location>
        <begin position="1"/>
        <end position="29"/>
    </location>
</feature>
<evidence type="ECO:0000313" key="2">
    <source>
        <dbReference type="EMBL" id="RSD09470.1"/>
    </source>
</evidence>
<evidence type="ECO:0000313" key="3">
    <source>
        <dbReference type="Proteomes" id="UP000267081"/>
    </source>
</evidence>
<proteinExistence type="predicted"/>
<evidence type="ECO:0008006" key="4">
    <source>
        <dbReference type="Google" id="ProtNLM"/>
    </source>
</evidence>